<comment type="caution">
    <text evidence="1">The sequence shown here is derived from an EMBL/GenBank/DDBJ whole genome shotgun (WGS) entry which is preliminary data.</text>
</comment>
<name>A0ABP2MXH2_AERSS</name>
<dbReference type="Gene3D" id="1.10.1200.10">
    <property type="entry name" value="ACP-like"/>
    <property type="match status" value="1"/>
</dbReference>
<reference evidence="1 2" key="1">
    <citation type="journal article" date="2012" name="Front. Microbiol.">
        <title>Draft Genome Sequence of the Virulent Strain 01-B526 of the Fish Pathogen Aeromonas salmonicida.</title>
        <authorList>
            <person name="Charette S.J."/>
            <person name="Brochu F."/>
            <person name="Boyle B."/>
            <person name="Filion G."/>
            <person name="Tanaka K.H."/>
            <person name="Derome N."/>
        </authorList>
    </citation>
    <scope>NUCLEOTIDE SEQUENCE [LARGE SCALE GENOMIC DNA]</scope>
    <source>
        <strain evidence="1 2">01-B526</strain>
    </source>
</reference>
<dbReference type="SUPFAM" id="SSF47336">
    <property type="entry name" value="ACP-like"/>
    <property type="match status" value="1"/>
</dbReference>
<sequence>MNDLIALVRQQFPHASINEQAALGLGSFPEWDSLGHFNLLLLIEQHFAVRFEPQELADIRQALLRKGVAE</sequence>
<evidence type="ECO:0000313" key="2">
    <source>
        <dbReference type="Proteomes" id="UP000006428"/>
    </source>
</evidence>
<protein>
    <submittedName>
        <fullName evidence="1">Acyl carrier protein</fullName>
    </submittedName>
</protein>
<dbReference type="Proteomes" id="UP000006428">
    <property type="component" value="Unassembled WGS sequence"/>
</dbReference>
<dbReference type="InterPro" id="IPR036736">
    <property type="entry name" value="ACP-like_sf"/>
</dbReference>
<proteinExistence type="predicted"/>
<gene>
    <name evidence="1" type="ORF">IYQ_16779</name>
</gene>
<accession>A0ABP2MXH2</accession>
<evidence type="ECO:0000313" key="1">
    <source>
        <dbReference type="EMBL" id="EHI51408.1"/>
    </source>
</evidence>
<dbReference type="RefSeq" id="WP_005318255.1">
    <property type="nucleotide sequence ID" value="NZ_AGVO01000060.1"/>
</dbReference>
<organism evidence="1 2">
    <name type="scientific">Aeromonas salmonicida subsp. salmonicida 01-B526</name>
    <dbReference type="NCBI Taxonomy" id="1076135"/>
    <lineage>
        <taxon>Bacteria</taxon>
        <taxon>Pseudomonadati</taxon>
        <taxon>Pseudomonadota</taxon>
        <taxon>Gammaproteobacteria</taxon>
        <taxon>Aeromonadales</taxon>
        <taxon>Aeromonadaceae</taxon>
        <taxon>Aeromonas</taxon>
    </lineage>
</organism>
<keyword evidence="2" id="KW-1185">Reference proteome</keyword>
<dbReference type="EMBL" id="AGVO01000060">
    <property type="protein sequence ID" value="EHI51408.1"/>
    <property type="molecule type" value="Genomic_DNA"/>
</dbReference>